<dbReference type="InterPro" id="IPR003953">
    <property type="entry name" value="FAD-dep_OxRdtase_2_FAD-bd"/>
</dbReference>
<dbReference type="NCBIfam" id="TIGR00551">
    <property type="entry name" value="nadB"/>
    <property type="match status" value="1"/>
</dbReference>
<keyword evidence="7 12" id="KW-0662">Pyridine nucleotide biosynthesis</keyword>
<keyword evidence="8 12" id="KW-0274">FAD</keyword>
<dbReference type="GO" id="GO:0034628">
    <property type="term" value="P:'de novo' NAD+ biosynthetic process from L-aspartate"/>
    <property type="evidence" value="ECO:0007669"/>
    <property type="project" value="TreeGrafter"/>
</dbReference>
<dbReference type="InterPro" id="IPR027477">
    <property type="entry name" value="Succ_DH/fumarate_Rdtase_cat_sf"/>
</dbReference>
<keyword evidence="16" id="KW-1185">Reference proteome</keyword>
<dbReference type="STRING" id="272123.Anacy_4876"/>
<proteinExistence type="inferred from homology"/>
<dbReference type="PANTHER" id="PTHR42716:SF2">
    <property type="entry name" value="L-ASPARTATE OXIDASE, CHLOROPLASTIC"/>
    <property type="match status" value="1"/>
</dbReference>
<dbReference type="Pfam" id="PF00890">
    <property type="entry name" value="FAD_binding_2"/>
    <property type="match status" value="1"/>
</dbReference>
<evidence type="ECO:0000256" key="4">
    <source>
        <dbReference type="ARBA" id="ARBA00012173"/>
    </source>
</evidence>
<dbReference type="PANTHER" id="PTHR42716">
    <property type="entry name" value="L-ASPARTATE OXIDASE"/>
    <property type="match status" value="1"/>
</dbReference>
<evidence type="ECO:0000256" key="3">
    <source>
        <dbReference type="ARBA" id="ARBA00008562"/>
    </source>
</evidence>
<gene>
    <name evidence="15" type="ordered locus">Anacy_4876</name>
</gene>
<dbReference type="eggNOG" id="COG0029">
    <property type="taxonomic scope" value="Bacteria"/>
</dbReference>
<dbReference type="InterPro" id="IPR015939">
    <property type="entry name" value="Fum_Rdtase/Succ_DH_flav-like_C"/>
</dbReference>
<dbReference type="Gene3D" id="3.50.50.60">
    <property type="entry name" value="FAD/NAD(P)-binding domain"/>
    <property type="match status" value="1"/>
</dbReference>
<dbReference type="NCBIfam" id="NF005636">
    <property type="entry name" value="PRK07395.1"/>
    <property type="match status" value="1"/>
</dbReference>
<evidence type="ECO:0000313" key="16">
    <source>
        <dbReference type="Proteomes" id="UP000010474"/>
    </source>
</evidence>
<comment type="cofactor">
    <cofactor evidence="1 12">
        <name>FAD</name>
        <dbReference type="ChEBI" id="CHEBI:57692"/>
    </cofactor>
</comment>
<comment type="subcellular location">
    <subcellularLocation>
        <location evidence="12">Cytoplasm</location>
    </subcellularLocation>
</comment>
<dbReference type="SUPFAM" id="SSF51905">
    <property type="entry name" value="FAD/NAD(P)-binding domain"/>
    <property type="match status" value="1"/>
</dbReference>
<comment type="similarity">
    <text evidence="3 12">Belongs to the FAD-dependent oxidoreductase 2 family. NadB subfamily.</text>
</comment>
<dbReference type="SUPFAM" id="SSF46977">
    <property type="entry name" value="Succinate dehydrogenase/fumarate reductase flavoprotein C-terminal domain"/>
    <property type="match status" value="1"/>
</dbReference>
<dbReference type="Proteomes" id="UP000010474">
    <property type="component" value="Chromosome"/>
</dbReference>
<evidence type="ECO:0000256" key="5">
    <source>
        <dbReference type="ARBA" id="ARBA00021901"/>
    </source>
</evidence>
<dbReference type="Gene3D" id="3.90.700.10">
    <property type="entry name" value="Succinate dehydrogenase/fumarate reductase flavoprotein, catalytic domain"/>
    <property type="match status" value="1"/>
</dbReference>
<evidence type="ECO:0000259" key="13">
    <source>
        <dbReference type="Pfam" id="PF00890"/>
    </source>
</evidence>
<evidence type="ECO:0000256" key="9">
    <source>
        <dbReference type="ARBA" id="ARBA00023002"/>
    </source>
</evidence>
<reference evidence="16" key="1">
    <citation type="journal article" date="2013" name="Proc. Natl. Acad. Sci. U.S.A.">
        <title>Improving the coverage of the cyanobacterial phylum using diversity-driven genome sequencing.</title>
        <authorList>
            <person name="Shih P.M."/>
            <person name="Wu D."/>
            <person name="Latifi A."/>
            <person name="Axen S.D."/>
            <person name="Fewer D.P."/>
            <person name="Talla E."/>
            <person name="Calteau A."/>
            <person name="Cai F."/>
            <person name="Tandeau de Marsac N."/>
            <person name="Rippka R."/>
            <person name="Herdman M."/>
            <person name="Sivonen K."/>
            <person name="Coursin T."/>
            <person name="Laurent T."/>
            <person name="Goodwin L."/>
            <person name="Nolan M."/>
            <person name="Davenport K.W."/>
            <person name="Han C.S."/>
            <person name="Rubin E.M."/>
            <person name="Eisen J.A."/>
            <person name="Woyke T."/>
            <person name="Gugger M."/>
            <person name="Kerfeld C.A."/>
        </authorList>
    </citation>
    <scope>NUCLEOTIDE SEQUENCE [LARGE SCALE GENOMIC DNA]</scope>
    <source>
        <strain evidence="16">ATCC 27899 / PCC 7122</strain>
    </source>
</reference>
<organism evidence="15 16">
    <name type="scientific">Anabaena cylindrica (strain ATCC 27899 / PCC 7122)</name>
    <dbReference type="NCBI Taxonomy" id="272123"/>
    <lineage>
        <taxon>Bacteria</taxon>
        <taxon>Bacillati</taxon>
        <taxon>Cyanobacteriota</taxon>
        <taxon>Cyanophyceae</taxon>
        <taxon>Nostocales</taxon>
        <taxon>Nostocaceae</taxon>
        <taxon>Anabaena</taxon>
    </lineage>
</organism>
<dbReference type="OrthoDB" id="9806724at2"/>
<dbReference type="HOGENOM" id="CLU_014312_3_0_3"/>
<sequence>MSQIDIPSQFDVLVVGAGAAGLYTALCLPDSLRVGLITKETVTLSASDWAQGGIAAAVSPEDSPQLHIEDTLKAGAGLCDIEAVEFLAENAPSCIESLVNLGVAFDRHGSSLAFTLEAAHSRPRVLHAADTTGREVTTTLAAQVLHRHNIQIIQQALALSLWIEPETGRCQGISLFYQGQVTWVRAGAVVLATGGGGQVFAQTTNPAVSTGDGVAIAWRAGAILRDLEFVQFHPTALTKPGRFLISEAVRGEGAHLIDNEGRRFAFDYHPAGELAPRDVVSRAIFSHLQNTAVDLATAHVWLDMRSIPPEKIRHRFPNIIQVCQHSGIDVFNEPVPVAPAAHYWMGGILTDLMNRTNIPGLYAVGETASTGVHGANRLASNSLLECIVFGAQMADVENELLSANQIPAESISNPLSCVFSASEWQNQQEYLAAIREKLPRLVWQSAGICREESGLESAIATIESWQQDFTNLPLSQFLQSLRPTESANFNLPNIDQQLRLWAETRNLLDVAYLILKSAAFRTESRGGHYRLDYPQPNLNWQVHTIVQNRSWWKSH</sequence>
<dbReference type="EC" id="1.4.3.16" evidence="4 11"/>
<dbReference type="FunFam" id="3.90.700.10:FF:000002">
    <property type="entry name" value="L-aspartate oxidase"/>
    <property type="match status" value="1"/>
</dbReference>
<accession>K9ZN73</accession>
<evidence type="ECO:0000256" key="11">
    <source>
        <dbReference type="NCBIfam" id="TIGR00551"/>
    </source>
</evidence>
<dbReference type="EMBL" id="CP003659">
    <property type="protein sequence ID" value="AFZ60219.1"/>
    <property type="molecule type" value="Genomic_DNA"/>
</dbReference>
<protein>
    <recommendedName>
        <fullName evidence="5 11">L-aspartate oxidase</fullName>
        <ecNumber evidence="4 11">1.4.3.16</ecNumber>
    </recommendedName>
</protein>
<evidence type="ECO:0000259" key="14">
    <source>
        <dbReference type="Pfam" id="PF02910"/>
    </source>
</evidence>
<keyword evidence="6 12" id="KW-0285">Flavoprotein</keyword>
<dbReference type="RefSeq" id="WP_015216835.1">
    <property type="nucleotide sequence ID" value="NC_019771.1"/>
</dbReference>
<dbReference type="GO" id="GO:0005737">
    <property type="term" value="C:cytoplasm"/>
    <property type="evidence" value="ECO:0007669"/>
    <property type="project" value="UniProtKB-SubCell"/>
</dbReference>
<evidence type="ECO:0000256" key="7">
    <source>
        <dbReference type="ARBA" id="ARBA00022642"/>
    </source>
</evidence>
<dbReference type="UniPathway" id="UPA00253">
    <property type="reaction ID" value="UER00326"/>
</dbReference>
<comment type="catalytic activity">
    <reaction evidence="10">
        <text>L-aspartate + O2 = iminosuccinate + H2O2</text>
        <dbReference type="Rhea" id="RHEA:25876"/>
        <dbReference type="ChEBI" id="CHEBI:15379"/>
        <dbReference type="ChEBI" id="CHEBI:16240"/>
        <dbReference type="ChEBI" id="CHEBI:29991"/>
        <dbReference type="ChEBI" id="CHEBI:77875"/>
        <dbReference type="EC" id="1.4.3.16"/>
    </reaction>
    <physiologicalReaction direction="left-to-right" evidence="10">
        <dbReference type="Rhea" id="RHEA:25877"/>
    </physiologicalReaction>
</comment>
<dbReference type="GO" id="GO:0033765">
    <property type="term" value="F:steroid dehydrogenase activity, acting on the CH-CH group of donors"/>
    <property type="evidence" value="ECO:0007669"/>
    <property type="project" value="UniProtKB-ARBA"/>
</dbReference>
<evidence type="ECO:0000256" key="6">
    <source>
        <dbReference type="ARBA" id="ARBA00022630"/>
    </source>
</evidence>
<feature type="domain" description="FAD-dependent oxidoreductase 2 FAD-binding" evidence="13">
    <location>
        <begin position="11"/>
        <end position="383"/>
    </location>
</feature>
<dbReference type="InterPro" id="IPR037099">
    <property type="entry name" value="Fum_R/Succ_DH_flav-like_C_sf"/>
</dbReference>
<keyword evidence="9 12" id="KW-0560">Oxidoreductase</keyword>
<comment type="pathway">
    <text evidence="2 12">Cofactor biosynthesis; NAD(+) biosynthesis; iminoaspartate from L-aspartate (oxidase route): step 1/1.</text>
</comment>
<dbReference type="Pfam" id="PF02910">
    <property type="entry name" value="Succ_DH_flav_C"/>
    <property type="match status" value="1"/>
</dbReference>
<dbReference type="Gene3D" id="1.20.58.100">
    <property type="entry name" value="Fumarate reductase/succinate dehydrogenase flavoprotein-like, C-terminal domain"/>
    <property type="match status" value="1"/>
</dbReference>
<dbReference type="PATRIC" id="fig|272123.3.peg.5295"/>
<evidence type="ECO:0000256" key="2">
    <source>
        <dbReference type="ARBA" id="ARBA00004950"/>
    </source>
</evidence>
<name>K9ZN73_ANACC</name>
<dbReference type="InterPro" id="IPR005288">
    <property type="entry name" value="NadB"/>
</dbReference>
<dbReference type="InterPro" id="IPR036188">
    <property type="entry name" value="FAD/NAD-bd_sf"/>
</dbReference>
<evidence type="ECO:0000256" key="8">
    <source>
        <dbReference type="ARBA" id="ARBA00022827"/>
    </source>
</evidence>
<evidence type="ECO:0000256" key="1">
    <source>
        <dbReference type="ARBA" id="ARBA00001974"/>
    </source>
</evidence>
<dbReference type="KEGG" id="acy:Anacy_4876"/>
<evidence type="ECO:0000256" key="10">
    <source>
        <dbReference type="ARBA" id="ARBA00048305"/>
    </source>
</evidence>
<feature type="domain" description="Fumarate reductase/succinate dehydrogenase flavoprotein-like C-terminal" evidence="14">
    <location>
        <begin position="435"/>
        <end position="547"/>
    </location>
</feature>
<comment type="function">
    <text evidence="12">Catalyzes the oxidation of L-aspartate to iminoaspartate.</text>
</comment>
<evidence type="ECO:0000256" key="12">
    <source>
        <dbReference type="RuleBase" id="RU362049"/>
    </source>
</evidence>
<dbReference type="SUPFAM" id="SSF56425">
    <property type="entry name" value="Succinate dehydrogenase/fumarate reductase flavoprotein, catalytic domain"/>
    <property type="match status" value="1"/>
</dbReference>
<dbReference type="PRINTS" id="PR00368">
    <property type="entry name" value="FADPNR"/>
</dbReference>
<dbReference type="GO" id="GO:0008734">
    <property type="term" value="F:L-aspartate oxidase activity"/>
    <property type="evidence" value="ECO:0007669"/>
    <property type="project" value="UniProtKB-UniRule"/>
</dbReference>
<dbReference type="AlphaFoldDB" id="K9ZN73"/>
<evidence type="ECO:0000313" key="15">
    <source>
        <dbReference type="EMBL" id="AFZ60219.1"/>
    </source>
</evidence>